<dbReference type="AlphaFoldDB" id="A0AAN4W5Q2"/>
<name>A0AAN4W5Q2_9BACT</name>
<proteinExistence type="predicted"/>
<protein>
    <submittedName>
        <fullName evidence="1">Uncharacterized protein</fullName>
    </submittedName>
</protein>
<comment type="caution">
    <text evidence="1">The sequence shown here is derived from an EMBL/GenBank/DDBJ whole genome shotgun (WGS) entry which is preliminary data.</text>
</comment>
<dbReference type="Proteomes" id="UP001310022">
    <property type="component" value="Unassembled WGS sequence"/>
</dbReference>
<dbReference type="EMBL" id="BQKE01000011">
    <property type="protein sequence ID" value="GJM65055.1"/>
    <property type="molecule type" value="Genomic_DNA"/>
</dbReference>
<gene>
    <name evidence="1" type="ORF">PEDI_56070</name>
</gene>
<evidence type="ECO:0000313" key="1">
    <source>
        <dbReference type="EMBL" id="GJM65055.1"/>
    </source>
</evidence>
<keyword evidence="2" id="KW-1185">Reference proteome</keyword>
<sequence>MLWAYPQKNIGRTLKDKRKVIFMKNHSCKKKKTSRTSIREVFLWSLKEVHILPMMLVIQRLIKTDMFIDI</sequence>
<reference evidence="1 2" key="1">
    <citation type="submission" date="2021-12" db="EMBL/GenBank/DDBJ databases">
        <title>Genome sequencing of bacteria with rrn-lacking chromosome and rrn-plasmid.</title>
        <authorList>
            <person name="Anda M."/>
            <person name="Iwasaki W."/>
        </authorList>
    </citation>
    <scope>NUCLEOTIDE SEQUENCE [LARGE SCALE GENOMIC DNA]</scope>
    <source>
        <strain evidence="1 2">NBRC 15940</strain>
    </source>
</reference>
<organism evidence="1 2">
    <name type="scientific">Persicobacter diffluens</name>
    <dbReference type="NCBI Taxonomy" id="981"/>
    <lineage>
        <taxon>Bacteria</taxon>
        <taxon>Pseudomonadati</taxon>
        <taxon>Bacteroidota</taxon>
        <taxon>Cytophagia</taxon>
        <taxon>Cytophagales</taxon>
        <taxon>Persicobacteraceae</taxon>
        <taxon>Persicobacter</taxon>
    </lineage>
</organism>
<accession>A0AAN4W5Q2</accession>
<evidence type="ECO:0000313" key="2">
    <source>
        <dbReference type="Proteomes" id="UP001310022"/>
    </source>
</evidence>